<evidence type="ECO:0000313" key="9">
    <source>
        <dbReference type="Proteomes" id="UP000007151"/>
    </source>
</evidence>
<gene>
    <name evidence="8" type="ORF">KGM_207530</name>
</gene>
<keyword evidence="5" id="KW-0158">Chromosome</keyword>
<dbReference type="KEGG" id="dpl:KGM_207530"/>
<keyword evidence="9" id="KW-1185">Reference proteome</keyword>
<evidence type="ECO:0000256" key="2">
    <source>
        <dbReference type="ARBA" id="ARBA00004584"/>
    </source>
</evidence>
<keyword evidence="7" id="KW-0137">Centromere</keyword>
<evidence type="ECO:0000256" key="3">
    <source>
        <dbReference type="ARBA" id="ARBA00011060"/>
    </source>
</evidence>
<dbReference type="Pfam" id="PF13092">
    <property type="entry name" value="CENP-L"/>
    <property type="match status" value="1"/>
</dbReference>
<keyword evidence="6" id="KW-0539">Nucleus</keyword>
<dbReference type="PANTHER" id="PTHR31740:SF2">
    <property type="entry name" value="CENTROMERE PROTEIN L"/>
    <property type="match status" value="1"/>
</dbReference>
<comment type="caution">
    <text evidence="8">The sequence shown here is derived from an EMBL/GenBank/DDBJ whole genome shotgun (WGS) entry which is preliminary data.</text>
</comment>
<dbReference type="InParanoid" id="A0A212EVG4"/>
<dbReference type="GO" id="GO:0000775">
    <property type="term" value="C:chromosome, centromeric region"/>
    <property type="evidence" value="ECO:0007669"/>
    <property type="project" value="UniProtKB-SubCell"/>
</dbReference>
<evidence type="ECO:0000256" key="1">
    <source>
        <dbReference type="ARBA" id="ARBA00004123"/>
    </source>
</evidence>
<organism evidence="8 9">
    <name type="scientific">Danaus plexippus plexippus</name>
    <dbReference type="NCBI Taxonomy" id="278856"/>
    <lineage>
        <taxon>Eukaryota</taxon>
        <taxon>Metazoa</taxon>
        <taxon>Ecdysozoa</taxon>
        <taxon>Arthropoda</taxon>
        <taxon>Hexapoda</taxon>
        <taxon>Insecta</taxon>
        <taxon>Pterygota</taxon>
        <taxon>Neoptera</taxon>
        <taxon>Endopterygota</taxon>
        <taxon>Lepidoptera</taxon>
        <taxon>Glossata</taxon>
        <taxon>Ditrysia</taxon>
        <taxon>Papilionoidea</taxon>
        <taxon>Nymphalidae</taxon>
        <taxon>Danainae</taxon>
        <taxon>Danaini</taxon>
        <taxon>Danaina</taxon>
        <taxon>Danaus</taxon>
        <taxon>Danaus</taxon>
    </lineage>
</organism>
<dbReference type="eggNOG" id="ENOG502TBCZ">
    <property type="taxonomic scope" value="Eukaryota"/>
</dbReference>
<dbReference type="PANTHER" id="PTHR31740">
    <property type="entry name" value="CENTROMERE PROTEIN L"/>
    <property type="match status" value="1"/>
</dbReference>
<comment type="similarity">
    <text evidence="3">Belongs to the CENP-L/IML3 family.</text>
</comment>
<dbReference type="InterPro" id="IPR025204">
    <property type="entry name" value="CENP-L"/>
</dbReference>
<dbReference type="GO" id="GO:0005634">
    <property type="term" value="C:nucleus"/>
    <property type="evidence" value="ECO:0007669"/>
    <property type="project" value="UniProtKB-SubCell"/>
</dbReference>
<proteinExistence type="inferred from homology"/>
<sequence length="251" mass="28696">MHNLQYSEIKLKQYAFKIRQTFVSTVATNVSQKYTVQVENLPLLKFSEEDSNGLMITVSSTTQDNKTKLVYSAILLSWGVSVNINDAIHLPYMLDRGEQRVGTTVKNTLQTLFDCNIKQYNFTQHQLLQFGFSFIEHDTSRSTDPFVLIYKTPQVNFKDKLTLTFDVGDLHIIWNGIKEEVNRESEQVTLAYQILQNQIYHTLTLDITVFDLCEVILSKAEVKSNGVLKMKTPEIVNAVFTVLNEITGLEA</sequence>
<evidence type="ECO:0000256" key="7">
    <source>
        <dbReference type="ARBA" id="ARBA00023328"/>
    </source>
</evidence>
<name>A0A212EVG4_DANPL</name>
<dbReference type="AlphaFoldDB" id="A0A212EVG4"/>
<evidence type="ECO:0000256" key="4">
    <source>
        <dbReference type="ARBA" id="ARBA00016380"/>
    </source>
</evidence>
<accession>A0A212EVG4</accession>
<dbReference type="Proteomes" id="UP000007151">
    <property type="component" value="Unassembled WGS sequence"/>
</dbReference>
<comment type="subcellular location">
    <subcellularLocation>
        <location evidence="2">Chromosome</location>
        <location evidence="2">Centromere</location>
    </subcellularLocation>
    <subcellularLocation>
        <location evidence="1">Nucleus</location>
    </subcellularLocation>
</comment>
<evidence type="ECO:0000313" key="8">
    <source>
        <dbReference type="EMBL" id="OWR45488.1"/>
    </source>
</evidence>
<evidence type="ECO:0000256" key="5">
    <source>
        <dbReference type="ARBA" id="ARBA00022454"/>
    </source>
</evidence>
<dbReference type="EMBL" id="AGBW02012181">
    <property type="protein sequence ID" value="OWR45488.1"/>
    <property type="molecule type" value="Genomic_DNA"/>
</dbReference>
<evidence type="ECO:0000256" key="6">
    <source>
        <dbReference type="ARBA" id="ARBA00023242"/>
    </source>
</evidence>
<reference evidence="8 9" key="1">
    <citation type="journal article" date="2011" name="Cell">
        <title>The monarch butterfly genome yields insights into long-distance migration.</title>
        <authorList>
            <person name="Zhan S."/>
            <person name="Merlin C."/>
            <person name="Boore J.L."/>
            <person name="Reppert S.M."/>
        </authorList>
    </citation>
    <scope>NUCLEOTIDE SEQUENCE [LARGE SCALE GENOMIC DNA]</scope>
    <source>
        <strain evidence="8">F-2</strain>
    </source>
</reference>
<protein>
    <recommendedName>
        <fullName evidence="4">Centromere protein L</fullName>
    </recommendedName>
</protein>